<feature type="region of interest" description="Disordered" evidence="8">
    <location>
        <begin position="660"/>
        <end position="697"/>
    </location>
</feature>
<dbReference type="InterPro" id="IPR003619">
    <property type="entry name" value="MAD_homology1_Dwarfin-type"/>
</dbReference>
<dbReference type="GO" id="GO:0005634">
    <property type="term" value="C:nucleus"/>
    <property type="evidence" value="ECO:0007669"/>
    <property type="project" value="UniProtKB-SubCell"/>
</dbReference>
<evidence type="ECO:0000259" key="9">
    <source>
        <dbReference type="PROSITE" id="PS51080"/>
    </source>
</evidence>
<dbReference type="PANTHER" id="PTHR11492:SF8">
    <property type="entry name" value="NUCLEAR FACTOR I, ISOFORM B"/>
    <property type="match status" value="1"/>
</dbReference>
<sequence length="697" mass="80523">MTSEMTNNYHPFIDALLPHVMQFSYIWFNLQAVRRKHIKQFDKKLPQEEEIKLISKLELIEYSIKIKWAKQILAKLRKDILEDHRKYLIGCITNKNYPNICILTNPDQKGKMRRIDCLRQADKVWRLDLVMAILFKSLPLESTDGERLMRLPECNKNLCINPNHMSLVIREIDLLASALMNDTSEDKNEKMTYITGPFTAKQLLDYSKCKFIEFKFLKVIKQLVSINSKTHQNIHIKRLRQFDDMRIKKTKSNICENYRSNIRAGIVYCPTTGPLHFEKSKYKQEYINEPTRPSTSLEPTQSNLYDKFTIKDRVSDCSEEIEPTFGRTRYYSEMSSNSTNYKKFMNYKSESPLSISTPFNITKYHSYSTNYNTGQCNNPIYSKKRSDSISEKQYTKHEPQEYMRNVYSPSTKSMCNPQYLPSNYVESMANFRQDQRPYSVANPQMNHIDSDHNLSIDFDKIPPSQTSDGSNFLNSSDIDKSNFYDMMELKVQQNKLSNPILKKNSFVPIQNVSHNNLYHQSKSRPYIVPEKNENDNSESNKESSENSSTEVVEKEVNDEDNNAANLTAVTAMLNERIHSNVDTLKPLIPSSTFIGIPIFSPSGSPCGFFSPITSSLFPSPIVTPRGTPIPKILGNSRDSDEYNAEYSLLQKFIDSGATIADNRQSHTNNYTSQDDFKPDISDKSISKPRDNPNKTNK</sequence>
<accession>A0A177B8H4</accession>
<feature type="region of interest" description="Disordered" evidence="8">
    <location>
        <begin position="518"/>
        <end position="562"/>
    </location>
</feature>
<dbReference type="PROSITE" id="PS51080">
    <property type="entry name" value="CTF_NFI_2"/>
    <property type="match status" value="1"/>
</dbReference>
<evidence type="ECO:0000256" key="8">
    <source>
        <dbReference type="SAM" id="MobiDB-lite"/>
    </source>
</evidence>
<dbReference type="InterPro" id="IPR036578">
    <property type="entry name" value="SMAD_MH1_sf"/>
</dbReference>
<evidence type="ECO:0000256" key="7">
    <source>
        <dbReference type="ARBA" id="ARBA00023242"/>
    </source>
</evidence>
<evidence type="ECO:0000256" key="4">
    <source>
        <dbReference type="ARBA" id="ARBA00023125"/>
    </source>
</evidence>
<dbReference type="GO" id="GO:0000981">
    <property type="term" value="F:DNA-binding transcription factor activity, RNA polymerase II-specific"/>
    <property type="evidence" value="ECO:0007669"/>
    <property type="project" value="TreeGrafter"/>
</dbReference>
<dbReference type="GO" id="GO:0000978">
    <property type="term" value="F:RNA polymerase II cis-regulatory region sequence-specific DNA binding"/>
    <property type="evidence" value="ECO:0007669"/>
    <property type="project" value="TreeGrafter"/>
</dbReference>
<dbReference type="PANTHER" id="PTHR11492">
    <property type="entry name" value="NUCLEAR FACTOR I"/>
    <property type="match status" value="1"/>
</dbReference>
<feature type="compositionally biased region" description="Basic and acidic residues" evidence="8">
    <location>
        <begin position="530"/>
        <end position="544"/>
    </location>
</feature>
<keyword evidence="2" id="KW-0235">DNA replication</keyword>
<dbReference type="Pfam" id="PF10524">
    <property type="entry name" value="NfI_DNAbd_pre-N"/>
    <property type="match status" value="1"/>
</dbReference>
<evidence type="ECO:0000256" key="5">
    <source>
        <dbReference type="ARBA" id="ARBA00023159"/>
    </source>
</evidence>
<evidence type="ECO:0000256" key="2">
    <source>
        <dbReference type="ARBA" id="ARBA00022705"/>
    </source>
</evidence>
<protein>
    <recommendedName>
        <fullName evidence="9">CTF/NF-I domain-containing protein</fullName>
    </recommendedName>
</protein>
<keyword evidence="11" id="KW-1185">Reference proteome</keyword>
<dbReference type="Pfam" id="PF03165">
    <property type="entry name" value="MH1"/>
    <property type="match status" value="1"/>
</dbReference>
<evidence type="ECO:0000256" key="6">
    <source>
        <dbReference type="ARBA" id="ARBA00023163"/>
    </source>
</evidence>
<name>A0A177B8H4_9BILA</name>
<organism evidence="10 11">
    <name type="scientific">Intoshia linei</name>
    <dbReference type="NCBI Taxonomy" id="1819745"/>
    <lineage>
        <taxon>Eukaryota</taxon>
        <taxon>Metazoa</taxon>
        <taxon>Spiralia</taxon>
        <taxon>Lophotrochozoa</taxon>
        <taxon>Mesozoa</taxon>
        <taxon>Orthonectida</taxon>
        <taxon>Rhopaluridae</taxon>
        <taxon>Intoshia</taxon>
    </lineage>
</organism>
<dbReference type="OrthoDB" id="10055441at2759"/>
<dbReference type="GO" id="GO:0006260">
    <property type="term" value="P:DNA replication"/>
    <property type="evidence" value="ECO:0007669"/>
    <property type="project" value="UniProtKB-KW"/>
</dbReference>
<feature type="compositionally biased region" description="Basic and acidic residues" evidence="8">
    <location>
        <begin position="674"/>
        <end position="697"/>
    </location>
</feature>
<dbReference type="AlphaFoldDB" id="A0A177B8H4"/>
<keyword evidence="4" id="KW-0238">DNA-binding</keyword>
<dbReference type="InterPro" id="IPR019548">
    <property type="entry name" value="CTF/NFI_DNA-bd_N"/>
</dbReference>
<proteinExistence type="predicted"/>
<dbReference type="EMBL" id="LWCA01000208">
    <property type="protein sequence ID" value="OAF69943.1"/>
    <property type="molecule type" value="Genomic_DNA"/>
</dbReference>
<reference evidence="10 11" key="1">
    <citation type="submission" date="2016-04" db="EMBL/GenBank/DDBJ databases">
        <title>The genome of Intoshia linei affirms orthonectids as highly simplified spiralians.</title>
        <authorList>
            <person name="Mikhailov K.V."/>
            <person name="Slusarev G.S."/>
            <person name="Nikitin M.A."/>
            <person name="Logacheva M.D."/>
            <person name="Penin A."/>
            <person name="Aleoshin V."/>
            <person name="Panchin Y.V."/>
        </authorList>
    </citation>
    <scope>NUCLEOTIDE SEQUENCE [LARGE SCALE GENOMIC DNA]</scope>
    <source>
        <strain evidence="10">Intl2013</strain>
        <tissue evidence="10">Whole animal</tissue>
    </source>
</reference>
<feature type="compositionally biased region" description="Polar residues" evidence="8">
    <location>
        <begin position="661"/>
        <end position="673"/>
    </location>
</feature>
<keyword evidence="5" id="KW-0010">Activator</keyword>
<evidence type="ECO:0000256" key="3">
    <source>
        <dbReference type="ARBA" id="ARBA00023015"/>
    </source>
</evidence>
<evidence type="ECO:0000256" key="1">
    <source>
        <dbReference type="ARBA" id="ARBA00004123"/>
    </source>
</evidence>
<comment type="caution">
    <text evidence="10">The sequence shown here is derived from an EMBL/GenBank/DDBJ whole genome shotgun (WGS) entry which is preliminary data.</text>
</comment>
<feature type="domain" description="CTF/NF-I" evidence="9">
    <location>
        <begin position="1"/>
        <end position="191"/>
    </location>
</feature>
<dbReference type="SUPFAM" id="SSF56366">
    <property type="entry name" value="SMAD MH1 domain"/>
    <property type="match status" value="1"/>
</dbReference>
<dbReference type="Proteomes" id="UP000078046">
    <property type="component" value="Unassembled WGS sequence"/>
</dbReference>
<evidence type="ECO:0000313" key="11">
    <source>
        <dbReference type="Proteomes" id="UP000078046"/>
    </source>
</evidence>
<dbReference type="GO" id="GO:0045893">
    <property type="term" value="P:positive regulation of DNA-templated transcription"/>
    <property type="evidence" value="ECO:0007669"/>
    <property type="project" value="UniProtKB-ARBA"/>
</dbReference>
<evidence type="ECO:0000313" key="10">
    <source>
        <dbReference type="EMBL" id="OAF69943.1"/>
    </source>
</evidence>
<dbReference type="SMART" id="SM00523">
    <property type="entry name" value="DWA"/>
    <property type="match status" value="1"/>
</dbReference>
<gene>
    <name evidence="10" type="ORF">A3Q56_02334</name>
</gene>
<comment type="subcellular location">
    <subcellularLocation>
        <location evidence="1">Nucleus</location>
    </subcellularLocation>
</comment>
<keyword evidence="3" id="KW-0805">Transcription regulation</keyword>
<keyword evidence="6" id="KW-0804">Transcription</keyword>
<keyword evidence="7" id="KW-0539">Nucleus</keyword>
<dbReference type="InterPro" id="IPR020604">
    <property type="entry name" value="CTF/NFI_DNA-bd-dom"/>
</dbReference>
<dbReference type="InterPro" id="IPR000647">
    <property type="entry name" value="CTF/NFI"/>
</dbReference>